<gene>
    <name evidence="3" type="ORF">EVOR1521_LOCUS29813</name>
</gene>
<proteinExistence type="predicted"/>
<keyword evidence="2" id="KW-1133">Transmembrane helix</keyword>
<feature type="compositionally biased region" description="Polar residues" evidence="1">
    <location>
        <begin position="882"/>
        <end position="891"/>
    </location>
</feature>
<feature type="region of interest" description="Disordered" evidence="1">
    <location>
        <begin position="751"/>
        <end position="891"/>
    </location>
</feature>
<feature type="region of interest" description="Disordered" evidence="1">
    <location>
        <begin position="677"/>
        <end position="718"/>
    </location>
</feature>
<feature type="region of interest" description="Disordered" evidence="1">
    <location>
        <begin position="230"/>
        <end position="249"/>
    </location>
</feature>
<sequence length="891" mass="97838">MLVHSWTCPDVGPRRVSRTLPPQNSSQYNGHLLYKARLRSSRKTWGPSLPKAEVARAQGVPSEHTMLLRRLKIYRFEFIMNPFTGLLTDQRVCPVQESPELGFECFEGPFDQIGVTDVLTQCQDGRFEWNFCKNRKSIDGRPFTACCSFLYLNSRGTAECQFMGTAQGSCETLLQELERNRSISAYTRIGNQQILKTCSMDSCNNPDDVVAGCPAVVNKEPAITEGLRSTLQPSREDMLQGSQDRPPEPPPWGLIGGLSAVPFVLVCVAMVLSKLGVFKEAIDPLFHSSKAIVVASDTFIEPQRDLIVSGTGVDTKPLAYGRVEPRAVGLKKIQEEEKVLPLALRQKAADAVPEAANAAWVDAVVTEAMVQRETPLLHGTHVLAGTTYTGEGVICLPEELDMPYMERQALALNHPSALSDRTKSYDELTITTQHQAVSVSGAPLSSRMHTSRTSKSGVRTASKLTQRTTLTSEYSTDLVAITERTLSQGGTLEEQILHQEALPEPPTELAAPEMGHVEGSISGLVLSPVSVGQLANGSEEVGRPKGTCTALLRQPSVFASSLTEEHREWPRKQLQPGSPTCEAHFSAGQLMSKANATQQSLRLLAYSLAGISAFFILLHLLLTYVLGGPGMITVALVLAVSAIWVFQRSQFRALGQQEELLMQHRAFAAEVERAWERSHAHDERRKGREAPAQAHAPSADGSTAKKRKKKKAREDDEETFIVDDELEAEVVEDLEDFLEHSRLRQALKKTADELRESQRRKEEKTSPAPPAQVQLPKATAKAGALDAGAERKAEAKAAAKAKGQVHSAQDRRKGPYGVEAKLPSGGKGHKREAVEEKRTGAGRGANGARKDQWHSKGSQGWWPQARQEEWNGHWGNGDWWTADSSWTGAPW</sequence>
<accession>A0AA36NKY5</accession>
<name>A0AA36NKY5_9DINO</name>
<reference evidence="3" key="1">
    <citation type="submission" date="2023-08" db="EMBL/GenBank/DDBJ databases">
        <authorList>
            <person name="Chen Y."/>
            <person name="Shah S."/>
            <person name="Dougan E. K."/>
            <person name="Thang M."/>
            <person name="Chan C."/>
        </authorList>
    </citation>
    <scope>NUCLEOTIDE SEQUENCE</scope>
</reference>
<feature type="compositionally biased region" description="Polar residues" evidence="1">
    <location>
        <begin position="447"/>
        <end position="463"/>
    </location>
</feature>
<feature type="compositionally biased region" description="Basic and acidic residues" evidence="1">
    <location>
        <begin position="751"/>
        <end position="765"/>
    </location>
</feature>
<comment type="caution">
    <text evidence="3">The sequence shown here is derived from an EMBL/GenBank/DDBJ whole genome shotgun (WGS) entry which is preliminary data.</text>
</comment>
<feature type="compositionally biased region" description="Basic and acidic residues" evidence="1">
    <location>
        <begin position="677"/>
        <end position="689"/>
    </location>
</feature>
<protein>
    <submittedName>
        <fullName evidence="3">Uncharacterized protein</fullName>
    </submittedName>
</protein>
<dbReference type="Proteomes" id="UP001178507">
    <property type="component" value="Unassembled WGS sequence"/>
</dbReference>
<keyword evidence="2" id="KW-0472">Membrane</keyword>
<feature type="transmembrane region" description="Helical" evidence="2">
    <location>
        <begin position="628"/>
        <end position="646"/>
    </location>
</feature>
<feature type="compositionally biased region" description="Basic and acidic residues" evidence="1">
    <location>
        <begin position="788"/>
        <end position="797"/>
    </location>
</feature>
<keyword evidence="2" id="KW-0812">Transmembrane</keyword>
<feature type="compositionally biased region" description="Low complexity" evidence="1">
    <location>
        <begin position="777"/>
        <end position="787"/>
    </location>
</feature>
<evidence type="ECO:0000256" key="1">
    <source>
        <dbReference type="SAM" id="MobiDB-lite"/>
    </source>
</evidence>
<dbReference type="EMBL" id="CAUJNA010003716">
    <property type="protein sequence ID" value="CAJ1408381.1"/>
    <property type="molecule type" value="Genomic_DNA"/>
</dbReference>
<evidence type="ECO:0000313" key="3">
    <source>
        <dbReference type="EMBL" id="CAJ1408381.1"/>
    </source>
</evidence>
<feature type="transmembrane region" description="Helical" evidence="2">
    <location>
        <begin position="603"/>
        <end position="622"/>
    </location>
</feature>
<keyword evidence="4" id="KW-1185">Reference proteome</keyword>
<evidence type="ECO:0000313" key="4">
    <source>
        <dbReference type="Proteomes" id="UP001178507"/>
    </source>
</evidence>
<dbReference type="AlphaFoldDB" id="A0AA36NKY5"/>
<evidence type="ECO:0000256" key="2">
    <source>
        <dbReference type="SAM" id="Phobius"/>
    </source>
</evidence>
<feature type="region of interest" description="Disordered" evidence="1">
    <location>
        <begin position="438"/>
        <end position="463"/>
    </location>
</feature>
<organism evidence="3 4">
    <name type="scientific">Effrenium voratum</name>
    <dbReference type="NCBI Taxonomy" id="2562239"/>
    <lineage>
        <taxon>Eukaryota</taxon>
        <taxon>Sar</taxon>
        <taxon>Alveolata</taxon>
        <taxon>Dinophyceae</taxon>
        <taxon>Suessiales</taxon>
        <taxon>Symbiodiniaceae</taxon>
        <taxon>Effrenium</taxon>
    </lineage>
</organism>